<dbReference type="InterPro" id="IPR005302">
    <property type="entry name" value="MoCF_Sase_C"/>
</dbReference>
<sequence>MITLGRYEFTKTDALRTLGNLDALWSSMMQDRSSTTADAIGAALAARLATRLGAAAGASLDELGTLAASALASEATTGPALAEALDDAWTSLAAACAALRAEGQLPATATGTVTQLSSSKGGVPKLALDAVEVDYGGVIGDVQGSRNHHGRPWQALCLYSDEVINDFRAQGHPIARGSAGENITVTGLSWPDVRPGVRLQLGTVVADVQAYAVPCRHNAQWFTDGDFNRMSSRRGPVSRVYATVIEPGRIVTGDTVILEP</sequence>
<feature type="domain" description="MOSC" evidence="1">
    <location>
        <begin position="125"/>
        <end position="259"/>
    </location>
</feature>
<name>A0A6J7EK00_9ZZZZ</name>
<dbReference type="PANTHER" id="PTHR30212">
    <property type="entry name" value="PROTEIN YIIM"/>
    <property type="match status" value="1"/>
</dbReference>
<accession>A0A6J7EK00</accession>
<dbReference type="PANTHER" id="PTHR30212:SF2">
    <property type="entry name" value="PROTEIN YIIM"/>
    <property type="match status" value="1"/>
</dbReference>
<dbReference type="Gene3D" id="2.40.33.20">
    <property type="entry name" value="PK beta-barrel domain-like"/>
    <property type="match status" value="1"/>
</dbReference>
<dbReference type="SUPFAM" id="SSF50800">
    <property type="entry name" value="PK beta-barrel domain-like"/>
    <property type="match status" value="1"/>
</dbReference>
<dbReference type="Pfam" id="PF03473">
    <property type="entry name" value="MOSC"/>
    <property type="match status" value="1"/>
</dbReference>
<reference evidence="2" key="1">
    <citation type="submission" date="2020-05" db="EMBL/GenBank/DDBJ databases">
        <authorList>
            <person name="Chiriac C."/>
            <person name="Salcher M."/>
            <person name="Ghai R."/>
            <person name="Kavagutti S V."/>
        </authorList>
    </citation>
    <scope>NUCLEOTIDE SEQUENCE</scope>
</reference>
<dbReference type="PROSITE" id="PS51340">
    <property type="entry name" value="MOSC"/>
    <property type="match status" value="1"/>
</dbReference>
<dbReference type="InterPro" id="IPR011037">
    <property type="entry name" value="Pyrv_Knase-like_insert_dom_sf"/>
</dbReference>
<dbReference type="GO" id="GO:0030170">
    <property type="term" value="F:pyridoxal phosphate binding"/>
    <property type="evidence" value="ECO:0007669"/>
    <property type="project" value="InterPro"/>
</dbReference>
<dbReference type="AlphaFoldDB" id="A0A6J7EK00"/>
<dbReference type="GO" id="GO:0030151">
    <property type="term" value="F:molybdenum ion binding"/>
    <property type="evidence" value="ECO:0007669"/>
    <property type="project" value="InterPro"/>
</dbReference>
<evidence type="ECO:0000313" key="2">
    <source>
        <dbReference type="EMBL" id="CAB4880529.1"/>
    </source>
</evidence>
<gene>
    <name evidence="2" type="ORF">UFOPK3376_01480</name>
</gene>
<protein>
    <submittedName>
        <fullName evidence="2">Unannotated protein</fullName>
    </submittedName>
</protein>
<dbReference type="GO" id="GO:0003824">
    <property type="term" value="F:catalytic activity"/>
    <property type="evidence" value="ECO:0007669"/>
    <property type="project" value="InterPro"/>
</dbReference>
<dbReference type="InterPro" id="IPR052353">
    <property type="entry name" value="Benzoxazolinone_Detox_Enz"/>
</dbReference>
<proteinExistence type="predicted"/>
<dbReference type="EMBL" id="CAFBLP010000033">
    <property type="protein sequence ID" value="CAB4880529.1"/>
    <property type="molecule type" value="Genomic_DNA"/>
</dbReference>
<organism evidence="2">
    <name type="scientific">freshwater metagenome</name>
    <dbReference type="NCBI Taxonomy" id="449393"/>
    <lineage>
        <taxon>unclassified sequences</taxon>
        <taxon>metagenomes</taxon>
        <taxon>ecological metagenomes</taxon>
    </lineage>
</organism>
<evidence type="ECO:0000259" key="1">
    <source>
        <dbReference type="PROSITE" id="PS51340"/>
    </source>
</evidence>